<dbReference type="AlphaFoldDB" id="A0A9W9ZB21"/>
<evidence type="ECO:0000313" key="1">
    <source>
        <dbReference type="EMBL" id="KAJ7377704.1"/>
    </source>
</evidence>
<keyword evidence="2" id="KW-1185">Reference proteome</keyword>
<proteinExistence type="predicted"/>
<accession>A0A9W9ZB21</accession>
<sequence length="201" mass="22661">MEYKGSVDKERSRIIMKRSASQKAKVSIGNSLKDSRITLSGDKTLEEFKNRVVAASSIERITCYADERRRLLSIVATDYPYRFLQEQFGCSPNTITAVKVHCILFGRGGTPPATFKFSRQCVSTAVLEELSEFFKRNNVSRPSSCRSIMVYNEETSVRYWKDSIKNLVNQYLLEFPGGVKRTVIVKNSSPPPTVGQLLADS</sequence>
<dbReference type="EMBL" id="MU826374">
    <property type="protein sequence ID" value="KAJ7377704.1"/>
    <property type="molecule type" value="Genomic_DNA"/>
</dbReference>
<protein>
    <submittedName>
        <fullName evidence="1">Uncharacterized protein</fullName>
    </submittedName>
</protein>
<evidence type="ECO:0000313" key="2">
    <source>
        <dbReference type="Proteomes" id="UP001163046"/>
    </source>
</evidence>
<dbReference type="Proteomes" id="UP001163046">
    <property type="component" value="Unassembled WGS sequence"/>
</dbReference>
<reference evidence="1" key="1">
    <citation type="submission" date="2023-01" db="EMBL/GenBank/DDBJ databases">
        <title>Genome assembly of the deep-sea coral Lophelia pertusa.</title>
        <authorList>
            <person name="Herrera S."/>
            <person name="Cordes E."/>
        </authorList>
    </citation>
    <scope>NUCLEOTIDE SEQUENCE</scope>
    <source>
        <strain evidence="1">USNM1676648</strain>
        <tissue evidence="1">Polyp</tissue>
    </source>
</reference>
<name>A0A9W9ZB21_9CNID</name>
<gene>
    <name evidence="1" type="ORF">OS493_027266</name>
</gene>
<organism evidence="1 2">
    <name type="scientific">Desmophyllum pertusum</name>
    <dbReference type="NCBI Taxonomy" id="174260"/>
    <lineage>
        <taxon>Eukaryota</taxon>
        <taxon>Metazoa</taxon>
        <taxon>Cnidaria</taxon>
        <taxon>Anthozoa</taxon>
        <taxon>Hexacorallia</taxon>
        <taxon>Scleractinia</taxon>
        <taxon>Caryophylliina</taxon>
        <taxon>Caryophylliidae</taxon>
        <taxon>Desmophyllum</taxon>
    </lineage>
</organism>
<dbReference type="OrthoDB" id="5983030at2759"/>
<comment type="caution">
    <text evidence="1">The sequence shown here is derived from an EMBL/GenBank/DDBJ whole genome shotgun (WGS) entry which is preliminary data.</text>
</comment>